<proteinExistence type="predicted"/>
<dbReference type="EMBL" id="LS974618">
    <property type="protein sequence ID" value="CAG7892806.1"/>
    <property type="molecule type" value="Genomic_DNA"/>
</dbReference>
<evidence type="ECO:0000313" key="2">
    <source>
        <dbReference type="Proteomes" id="UP000694005"/>
    </source>
</evidence>
<reference evidence="1 2" key="1">
    <citation type="submission" date="2021-07" db="EMBL/GenBank/DDBJ databases">
        <authorList>
            <consortium name="Genoscope - CEA"/>
            <person name="William W."/>
        </authorList>
    </citation>
    <scope>NUCLEOTIDE SEQUENCE [LARGE SCALE GENOMIC DNA]</scope>
</reference>
<gene>
    <name evidence="1" type="ORF">BRAPAZ1V2_A02P17580.2</name>
</gene>
<accession>A0A8D9H7B9</accession>
<dbReference type="Gramene" id="A02p17580.2_BraZ1">
    <property type="protein sequence ID" value="A02p17580.2_BraZ1.CDS"/>
    <property type="gene ID" value="A02g17580.2_BraZ1"/>
</dbReference>
<organism evidence="1 2">
    <name type="scientific">Brassica campestris</name>
    <name type="common">Field mustard</name>
    <dbReference type="NCBI Taxonomy" id="3711"/>
    <lineage>
        <taxon>Eukaryota</taxon>
        <taxon>Viridiplantae</taxon>
        <taxon>Streptophyta</taxon>
        <taxon>Embryophyta</taxon>
        <taxon>Tracheophyta</taxon>
        <taxon>Spermatophyta</taxon>
        <taxon>Magnoliopsida</taxon>
        <taxon>eudicotyledons</taxon>
        <taxon>Gunneridae</taxon>
        <taxon>Pentapetalae</taxon>
        <taxon>rosids</taxon>
        <taxon>malvids</taxon>
        <taxon>Brassicales</taxon>
        <taxon>Brassicaceae</taxon>
        <taxon>Brassiceae</taxon>
        <taxon>Brassica</taxon>
    </lineage>
</organism>
<feature type="non-terminal residue" evidence="1">
    <location>
        <position position="1"/>
    </location>
</feature>
<protein>
    <submittedName>
        <fullName evidence="1">Uncharacterized protein</fullName>
    </submittedName>
</protein>
<sequence>MKDEHTRRKINICSSVQGFENFCFIAVGAFHYLALEEDGRLLAQPLIMSQSKASTISIRFHDVIKKRKCTTSAIHVRIHIEHVHELSLSK</sequence>
<dbReference type="AlphaFoldDB" id="A0A8D9H7B9"/>
<dbReference type="Proteomes" id="UP000694005">
    <property type="component" value="Chromosome A02"/>
</dbReference>
<name>A0A8D9H7B9_BRACM</name>
<evidence type="ECO:0000313" key="1">
    <source>
        <dbReference type="EMBL" id="CAG7892806.1"/>
    </source>
</evidence>